<accession>A0ABR2U890</accession>
<dbReference type="PANTHER" id="PTHR34396:SF25">
    <property type="entry name" value="BOUNDARY ELEMENT ASSOCIATED FACTOR"/>
    <property type="match status" value="1"/>
</dbReference>
<proteinExistence type="predicted"/>
<keyword evidence="2 4" id="KW-0863">Zinc-finger</keyword>
<dbReference type="PROSITE" id="PS50808">
    <property type="entry name" value="ZF_BED"/>
    <property type="match status" value="1"/>
</dbReference>
<organism evidence="7 8">
    <name type="scientific">Hibiscus sabdariffa</name>
    <name type="common">roselle</name>
    <dbReference type="NCBI Taxonomy" id="183260"/>
    <lineage>
        <taxon>Eukaryota</taxon>
        <taxon>Viridiplantae</taxon>
        <taxon>Streptophyta</taxon>
        <taxon>Embryophyta</taxon>
        <taxon>Tracheophyta</taxon>
        <taxon>Spermatophyta</taxon>
        <taxon>Magnoliopsida</taxon>
        <taxon>eudicotyledons</taxon>
        <taxon>Gunneridae</taxon>
        <taxon>Pentapetalae</taxon>
        <taxon>rosids</taxon>
        <taxon>malvids</taxon>
        <taxon>Malvales</taxon>
        <taxon>Malvaceae</taxon>
        <taxon>Malvoideae</taxon>
        <taxon>Hibiscus</taxon>
    </lineage>
</organism>
<dbReference type="Proteomes" id="UP001396334">
    <property type="component" value="Unassembled WGS sequence"/>
</dbReference>
<evidence type="ECO:0000256" key="1">
    <source>
        <dbReference type="ARBA" id="ARBA00022723"/>
    </source>
</evidence>
<feature type="domain" description="BED-type" evidence="6">
    <location>
        <begin position="28"/>
        <end position="83"/>
    </location>
</feature>
<dbReference type="InterPro" id="IPR003656">
    <property type="entry name" value="Znf_BED"/>
</dbReference>
<evidence type="ECO:0000259" key="6">
    <source>
        <dbReference type="PROSITE" id="PS50808"/>
    </source>
</evidence>
<dbReference type="InterPro" id="IPR053031">
    <property type="entry name" value="Cuticle_assoc_protein"/>
</dbReference>
<evidence type="ECO:0000256" key="2">
    <source>
        <dbReference type="ARBA" id="ARBA00022771"/>
    </source>
</evidence>
<reference evidence="7 8" key="1">
    <citation type="journal article" date="2024" name="G3 (Bethesda)">
        <title>Genome assembly of Hibiscus sabdariffa L. provides insights into metabolisms of medicinal natural products.</title>
        <authorList>
            <person name="Kim T."/>
        </authorList>
    </citation>
    <scope>NUCLEOTIDE SEQUENCE [LARGE SCALE GENOMIC DNA]</scope>
    <source>
        <strain evidence="7">TK-2024</strain>
        <tissue evidence="7">Old leaves</tissue>
    </source>
</reference>
<evidence type="ECO:0000313" key="7">
    <source>
        <dbReference type="EMBL" id="KAK9045679.1"/>
    </source>
</evidence>
<evidence type="ECO:0000256" key="3">
    <source>
        <dbReference type="ARBA" id="ARBA00022833"/>
    </source>
</evidence>
<dbReference type="PANTHER" id="PTHR34396">
    <property type="entry name" value="OS03G0264950 PROTEIN-RELATED"/>
    <property type="match status" value="1"/>
</dbReference>
<dbReference type="EMBL" id="JBBPBN010000001">
    <property type="protein sequence ID" value="KAK9045679.1"/>
    <property type="molecule type" value="Genomic_DNA"/>
</dbReference>
<keyword evidence="1" id="KW-0479">Metal-binding</keyword>
<evidence type="ECO:0000256" key="4">
    <source>
        <dbReference type="PROSITE-ProRule" id="PRU00027"/>
    </source>
</evidence>
<keyword evidence="8" id="KW-1185">Reference proteome</keyword>
<gene>
    <name evidence="7" type="ORF">V6N11_051588</name>
</gene>
<feature type="region of interest" description="Disordered" evidence="5">
    <location>
        <begin position="1"/>
        <end position="23"/>
    </location>
</feature>
<dbReference type="InterPro" id="IPR036236">
    <property type="entry name" value="Znf_C2H2_sf"/>
</dbReference>
<keyword evidence="3" id="KW-0862">Zinc</keyword>
<evidence type="ECO:0000313" key="8">
    <source>
        <dbReference type="Proteomes" id="UP001396334"/>
    </source>
</evidence>
<evidence type="ECO:0000256" key="5">
    <source>
        <dbReference type="SAM" id="MobiDB-lite"/>
    </source>
</evidence>
<dbReference type="SMART" id="SM00614">
    <property type="entry name" value="ZnF_BED"/>
    <property type="match status" value="1"/>
</dbReference>
<sequence length="177" mass="20206">MSPSFQESSIPTSSQLNDSNEGYTTSSKLKSIVWEHFTKEKINNEWKATCNHCKKKLNGDSKNGTSHLREHLRRCNKKGQVDIRQQVLLANVKKSDGQVALKTASFNQDVSRRDLSKLIVMHEYPLSTVDHAQFIKYCSSLQPLFEMPSRSTIKRDILKIFKEGKMKTMSNLEANEG</sequence>
<dbReference type="SUPFAM" id="SSF57667">
    <property type="entry name" value="beta-beta-alpha zinc fingers"/>
    <property type="match status" value="1"/>
</dbReference>
<dbReference type="Pfam" id="PF02892">
    <property type="entry name" value="zf-BED"/>
    <property type="match status" value="1"/>
</dbReference>
<name>A0ABR2U890_9ROSI</name>
<comment type="caution">
    <text evidence="7">The sequence shown here is derived from an EMBL/GenBank/DDBJ whole genome shotgun (WGS) entry which is preliminary data.</text>
</comment>
<protein>
    <recommendedName>
        <fullName evidence="6">BED-type domain-containing protein</fullName>
    </recommendedName>
</protein>